<dbReference type="Proteomes" id="UP000320762">
    <property type="component" value="Unassembled WGS sequence"/>
</dbReference>
<sequence length="193" mass="20603">MTSSLLATSTPAGFSSPLLLASSPRLSSLLARREASFPSTTSSPLNDEFSSTTSSPLDDDEFSSHDDEGGLPRTTTTTTSSLARRTPSHDEGGGLFSHADEGFSERRRVLLIDGAVDSSHDELPIDGEAGFSPLLPRHASPHLLARRGRSPRRRRGGFSQSGVDDFNRAARETYDAERGRRVIMQSGEGDGGG</sequence>
<protein>
    <submittedName>
        <fullName evidence="2">Uncharacterized protein</fullName>
    </submittedName>
</protein>
<evidence type="ECO:0000256" key="1">
    <source>
        <dbReference type="SAM" id="MobiDB-lite"/>
    </source>
</evidence>
<dbReference type="AlphaFoldDB" id="A0A550C237"/>
<feature type="compositionally biased region" description="Basic residues" evidence="1">
    <location>
        <begin position="144"/>
        <end position="156"/>
    </location>
</feature>
<feature type="compositionally biased region" description="Low complexity" evidence="1">
    <location>
        <begin position="71"/>
        <end position="85"/>
    </location>
</feature>
<reference evidence="2 3" key="1">
    <citation type="journal article" date="2019" name="New Phytol.">
        <title>Comparative genomics reveals unique wood-decay strategies and fruiting body development in the Schizophyllaceae.</title>
        <authorList>
            <person name="Almasi E."/>
            <person name="Sahu N."/>
            <person name="Krizsan K."/>
            <person name="Balint B."/>
            <person name="Kovacs G.M."/>
            <person name="Kiss B."/>
            <person name="Cseklye J."/>
            <person name="Drula E."/>
            <person name="Henrissat B."/>
            <person name="Nagy I."/>
            <person name="Chovatia M."/>
            <person name="Adam C."/>
            <person name="LaButti K."/>
            <person name="Lipzen A."/>
            <person name="Riley R."/>
            <person name="Grigoriev I.V."/>
            <person name="Nagy L.G."/>
        </authorList>
    </citation>
    <scope>NUCLEOTIDE SEQUENCE [LARGE SCALE GENOMIC DNA]</scope>
    <source>
        <strain evidence="2 3">NL-1724</strain>
    </source>
</reference>
<comment type="caution">
    <text evidence="2">The sequence shown here is derived from an EMBL/GenBank/DDBJ whole genome shotgun (WGS) entry which is preliminary data.</text>
</comment>
<feature type="compositionally biased region" description="Polar residues" evidence="1">
    <location>
        <begin position="37"/>
        <end position="56"/>
    </location>
</feature>
<evidence type="ECO:0000313" key="2">
    <source>
        <dbReference type="EMBL" id="TRM58859.1"/>
    </source>
</evidence>
<evidence type="ECO:0000313" key="3">
    <source>
        <dbReference type="Proteomes" id="UP000320762"/>
    </source>
</evidence>
<proteinExistence type="predicted"/>
<gene>
    <name evidence="2" type="ORF">BD626DRAFT_633652</name>
</gene>
<feature type="compositionally biased region" description="Basic and acidic residues" evidence="1">
    <location>
        <begin position="165"/>
        <end position="180"/>
    </location>
</feature>
<feature type="region of interest" description="Disordered" evidence="1">
    <location>
        <begin position="32"/>
        <end position="100"/>
    </location>
</feature>
<accession>A0A550C237</accession>
<dbReference type="EMBL" id="VDMD01000032">
    <property type="protein sequence ID" value="TRM58859.1"/>
    <property type="molecule type" value="Genomic_DNA"/>
</dbReference>
<name>A0A550C237_9AGAR</name>
<keyword evidence="3" id="KW-1185">Reference proteome</keyword>
<organism evidence="2 3">
    <name type="scientific">Schizophyllum amplum</name>
    <dbReference type="NCBI Taxonomy" id="97359"/>
    <lineage>
        <taxon>Eukaryota</taxon>
        <taxon>Fungi</taxon>
        <taxon>Dikarya</taxon>
        <taxon>Basidiomycota</taxon>
        <taxon>Agaricomycotina</taxon>
        <taxon>Agaricomycetes</taxon>
        <taxon>Agaricomycetidae</taxon>
        <taxon>Agaricales</taxon>
        <taxon>Schizophyllaceae</taxon>
        <taxon>Schizophyllum</taxon>
    </lineage>
</organism>
<feature type="region of interest" description="Disordered" evidence="1">
    <location>
        <begin position="119"/>
        <end position="193"/>
    </location>
</feature>
<feature type="compositionally biased region" description="Basic and acidic residues" evidence="1">
    <location>
        <begin position="87"/>
        <end position="100"/>
    </location>
</feature>